<protein>
    <submittedName>
        <fullName evidence="2">Uncharacterized protein</fullName>
    </submittedName>
</protein>
<accession>A0ABQ9X024</accession>
<reference evidence="2 3" key="1">
    <citation type="journal article" date="2022" name="bioRxiv">
        <title>Genomics of Preaxostyla Flagellates Illuminates Evolutionary Transitions and the Path Towards Mitochondrial Loss.</title>
        <authorList>
            <person name="Novak L.V.F."/>
            <person name="Treitli S.C."/>
            <person name="Pyrih J."/>
            <person name="Halakuc P."/>
            <person name="Pipaliya S.V."/>
            <person name="Vacek V."/>
            <person name="Brzon O."/>
            <person name="Soukal P."/>
            <person name="Eme L."/>
            <person name="Dacks J.B."/>
            <person name="Karnkowska A."/>
            <person name="Elias M."/>
            <person name="Hampl V."/>
        </authorList>
    </citation>
    <scope>NUCLEOTIDE SEQUENCE [LARGE SCALE GENOMIC DNA]</scope>
    <source>
        <strain evidence="2">NAU3</strain>
        <tissue evidence="2">Gut</tissue>
    </source>
</reference>
<sequence>MFYDFDDEEDRSLYEFRDQPSRRPSRDELLELRLSSSSPFFFQSTSPHACTLSDEIDTTPVSLTERTIVGEPVDHNQVTPEAWREPNTLEMDGGDTDRSELELSLSEEDDTTDRRALNRWQTTPQLLPSAWSPRMRKHELTFGRESADRGTKGGIMKERRGSEMGREWEDTVRSSIDVSWSKRRSYSERLVGGREEKKKVGKGRKRRRDDSWLRRSVSREEKEEHEKLLISLSTRNLVEMNRTEEEDDRMEWREENRMNGAEEKEREKEEVERVMREVAVWREKRKEEERKTRKIEEELRERDSEEDSTSTDNKPSIPSTIDHPPGKDLGSLPTAEDTSPSTNPNTTTKKTTSQFVLVPPATVTPSEHIDEEKEGDDGDNLSSEAAHDQNPGREADSPGGEESNRDADEVCDDCGNDDTSKRDSIDSGLPESSARMTFVPERNKMKERRTIPWKKYSGSVLRLCVCAGAIAGELWFLIR</sequence>
<feature type="region of interest" description="Disordered" evidence="1">
    <location>
        <begin position="1"/>
        <end position="25"/>
    </location>
</feature>
<feature type="compositionally biased region" description="Basic and acidic residues" evidence="1">
    <location>
        <begin position="385"/>
        <end position="408"/>
    </location>
</feature>
<comment type="caution">
    <text evidence="2">The sequence shown here is derived from an EMBL/GenBank/DDBJ whole genome shotgun (WGS) entry which is preliminary data.</text>
</comment>
<proteinExistence type="predicted"/>
<feature type="compositionally biased region" description="Basic and acidic residues" evidence="1">
    <location>
        <begin position="250"/>
        <end position="303"/>
    </location>
</feature>
<feature type="region of interest" description="Disordered" evidence="1">
    <location>
        <begin position="144"/>
        <end position="166"/>
    </location>
</feature>
<feature type="region of interest" description="Disordered" evidence="1">
    <location>
        <begin position="79"/>
        <end position="112"/>
    </location>
</feature>
<dbReference type="EMBL" id="JARBJD010000272">
    <property type="protein sequence ID" value="KAK2945126.1"/>
    <property type="molecule type" value="Genomic_DNA"/>
</dbReference>
<feature type="compositionally biased region" description="Low complexity" evidence="1">
    <location>
        <begin position="338"/>
        <end position="352"/>
    </location>
</feature>
<keyword evidence="3" id="KW-1185">Reference proteome</keyword>
<evidence type="ECO:0000313" key="2">
    <source>
        <dbReference type="EMBL" id="KAK2945126.1"/>
    </source>
</evidence>
<evidence type="ECO:0000256" key="1">
    <source>
        <dbReference type="SAM" id="MobiDB-lite"/>
    </source>
</evidence>
<feature type="compositionally biased region" description="Acidic residues" evidence="1">
    <location>
        <begin position="1"/>
        <end position="10"/>
    </location>
</feature>
<feature type="compositionally biased region" description="Basic and acidic residues" evidence="1">
    <location>
        <begin position="11"/>
        <end position="25"/>
    </location>
</feature>
<gene>
    <name evidence="2" type="ORF">BLNAU_19975</name>
</gene>
<feature type="region of interest" description="Disordered" evidence="1">
    <location>
        <begin position="240"/>
        <end position="435"/>
    </location>
</feature>
<evidence type="ECO:0000313" key="3">
    <source>
        <dbReference type="Proteomes" id="UP001281761"/>
    </source>
</evidence>
<dbReference type="Proteomes" id="UP001281761">
    <property type="component" value="Unassembled WGS sequence"/>
</dbReference>
<name>A0ABQ9X024_9EUKA</name>
<organism evidence="2 3">
    <name type="scientific">Blattamonas nauphoetae</name>
    <dbReference type="NCBI Taxonomy" id="2049346"/>
    <lineage>
        <taxon>Eukaryota</taxon>
        <taxon>Metamonada</taxon>
        <taxon>Preaxostyla</taxon>
        <taxon>Oxymonadida</taxon>
        <taxon>Blattamonas</taxon>
    </lineage>
</organism>